<proteinExistence type="predicted"/>
<dbReference type="Proteomes" id="UP001597206">
    <property type="component" value="Unassembled WGS sequence"/>
</dbReference>
<dbReference type="SUPFAM" id="SSF53098">
    <property type="entry name" value="Ribonuclease H-like"/>
    <property type="match status" value="1"/>
</dbReference>
<protein>
    <submittedName>
        <fullName evidence="1">Uncharacterized protein</fullName>
    </submittedName>
</protein>
<accession>A0ABW3P9W3</accession>
<gene>
    <name evidence="1" type="ORF">ACFQ2T_00075</name>
</gene>
<organism evidence="1 2">
    <name type="scientific">Methylophilus flavus</name>
    <dbReference type="NCBI Taxonomy" id="640084"/>
    <lineage>
        <taxon>Bacteria</taxon>
        <taxon>Pseudomonadati</taxon>
        <taxon>Pseudomonadota</taxon>
        <taxon>Betaproteobacteria</taxon>
        <taxon>Nitrosomonadales</taxon>
        <taxon>Methylophilaceae</taxon>
        <taxon>Methylophilus</taxon>
    </lineage>
</organism>
<keyword evidence="2" id="KW-1185">Reference proteome</keyword>
<name>A0ABW3P9W3_9PROT</name>
<reference evidence="2" key="1">
    <citation type="journal article" date="2019" name="Int. J. Syst. Evol. Microbiol.">
        <title>The Global Catalogue of Microorganisms (GCM) 10K type strain sequencing project: providing services to taxonomists for standard genome sequencing and annotation.</title>
        <authorList>
            <consortium name="The Broad Institute Genomics Platform"/>
            <consortium name="The Broad Institute Genome Sequencing Center for Infectious Disease"/>
            <person name="Wu L."/>
            <person name="Ma J."/>
        </authorList>
    </citation>
    <scope>NUCLEOTIDE SEQUENCE [LARGE SCALE GENOMIC DNA]</scope>
    <source>
        <strain evidence="2">CCUG 58411</strain>
    </source>
</reference>
<dbReference type="Gene3D" id="3.30.420.10">
    <property type="entry name" value="Ribonuclease H-like superfamily/Ribonuclease H"/>
    <property type="match status" value="1"/>
</dbReference>
<dbReference type="InterPro" id="IPR012337">
    <property type="entry name" value="RNaseH-like_sf"/>
</dbReference>
<dbReference type="EMBL" id="JBHTLN010000001">
    <property type="protein sequence ID" value="MFD1120886.1"/>
    <property type="molecule type" value="Genomic_DNA"/>
</dbReference>
<comment type="caution">
    <text evidence="1">The sequence shown here is derived from an EMBL/GenBank/DDBJ whole genome shotgun (WGS) entry which is preliminary data.</text>
</comment>
<evidence type="ECO:0000313" key="2">
    <source>
        <dbReference type="Proteomes" id="UP001597206"/>
    </source>
</evidence>
<sequence>MILPIILDIEASGFGVGSYPIEIGYVDASGTTWSALVQPQAGWVHWDEKAEKLHQQSRQALVENGQTPHAIATHLNLNFSGQTLYTDGWYQDFVWLHSLYDAAGLNPSFKLEDLSVLLTMEQQSAWHDTEQTIRDTFALPEHRAAMDAKALQLTWLKTAESAPALDG</sequence>
<dbReference type="InterPro" id="IPR036397">
    <property type="entry name" value="RNaseH_sf"/>
</dbReference>
<evidence type="ECO:0000313" key="1">
    <source>
        <dbReference type="EMBL" id="MFD1120886.1"/>
    </source>
</evidence>
<dbReference type="RefSeq" id="WP_379028798.1">
    <property type="nucleotide sequence ID" value="NZ_JBHTLN010000001.1"/>
</dbReference>